<dbReference type="RefSeq" id="WP_188596064.1">
    <property type="nucleotide sequence ID" value="NZ_BMNL01000002.1"/>
</dbReference>
<dbReference type="SUPFAM" id="SSF51430">
    <property type="entry name" value="NAD(P)-linked oxidoreductase"/>
    <property type="match status" value="1"/>
</dbReference>
<name>A0A830GT32_9CREN</name>
<dbReference type="GO" id="GO:0016491">
    <property type="term" value="F:oxidoreductase activity"/>
    <property type="evidence" value="ECO:0007669"/>
    <property type="project" value="InterPro"/>
</dbReference>
<dbReference type="InterPro" id="IPR036812">
    <property type="entry name" value="NAD(P)_OxRdtase_dom_sf"/>
</dbReference>
<dbReference type="Proteomes" id="UP000610960">
    <property type="component" value="Unassembled WGS sequence"/>
</dbReference>
<evidence type="ECO:0000313" key="2">
    <source>
        <dbReference type="EMBL" id="GGP20120.1"/>
    </source>
</evidence>
<evidence type="ECO:0000313" key="3">
    <source>
        <dbReference type="Proteomes" id="UP000610960"/>
    </source>
</evidence>
<dbReference type="AlphaFoldDB" id="A0A830GT32"/>
<proteinExistence type="predicted"/>
<reference evidence="2" key="2">
    <citation type="submission" date="2020-09" db="EMBL/GenBank/DDBJ databases">
        <authorList>
            <person name="Sun Q."/>
            <person name="Ohkuma M."/>
        </authorList>
    </citation>
    <scope>NUCLEOTIDE SEQUENCE</scope>
    <source>
        <strain evidence="2">JCM 10088</strain>
    </source>
</reference>
<dbReference type="Gene3D" id="3.20.20.100">
    <property type="entry name" value="NADP-dependent oxidoreductase domain"/>
    <property type="match status" value="1"/>
</dbReference>
<protein>
    <submittedName>
        <fullName evidence="2">Aldo/keto reductase</fullName>
    </submittedName>
</protein>
<dbReference type="PANTHER" id="PTHR43638">
    <property type="entry name" value="OXIDOREDUCTASE, ALDO/KETO REDUCTASE FAMILY PROTEIN"/>
    <property type="match status" value="1"/>
</dbReference>
<dbReference type="PANTHER" id="PTHR43638:SF3">
    <property type="entry name" value="ALDEHYDE REDUCTASE"/>
    <property type="match status" value="1"/>
</dbReference>
<feature type="domain" description="NADP-dependent oxidoreductase" evidence="1">
    <location>
        <begin position="37"/>
        <end position="269"/>
    </location>
</feature>
<comment type="caution">
    <text evidence="2">The sequence shown here is derived from an EMBL/GenBank/DDBJ whole genome shotgun (WGS) entry which is preliminary data.</text>
</comment>
<dbReference type="InterPro" id="IPR020471">
    <property type="entry name" value="AKR"/>
</dbReference>
<reference evidence="2" key="1">
    <citation type="journal article" date="2014" name="Int. J. Syst. Evol. Microbiol.">
        <title>Complete genome sequence of Corynebacterium casei LMG S-19264T (=DSM 44701T), isolated from a smear-ripened cheese.</title>
        <authorList>
            <consortium name="US DOE Joint Genome Institute (JGI-PGF)"/>
            <person name="Walter F."/>
            <person name="Albersmeier A."/>
            <person name="Kalinowski J."/>
            <person name="Ruckert C."/>
        </authorList>
    </citation>
    <scope>NUCLEOTIDE SEQUENCE</scope>
    <source>
        <strain evidence="2">JCM 10088</strain>
    </source>
</reference>
<sequence length="273" mass="30785">MEYREFGKTGVKVSVIGMGTYYDPMWIFLSRLGVYRQRESKIDAMKAGLDGGVNLIDTAEIYGSEPLVAEAIRDRRRDELFIATKVWPTHLSWNKMGKAIDGSLRRLGLKYVDLYQVHFPGRTSIKETMQNMEKLVDAGKILHIGVSNFNMNQLMEAVTSLKKHELTAVQLNYSLANRSIEKDIVPYCMKEGIAVLAYYPLGHGKLASNATLRRIGERLGKTPAQVALNWLVRKGAFPIPRASRRNHVLENLGATGWSLDDAAIKELEEEFKP</sequence>
<keyword evidence="3" id="KW-1185">Reference proteome</keyword>
<accession>A0A830GT32</accession>
<dbReference type="InterPro" id="IPR023210">
    <property type="entry name" value="NADP_OxRdtase_dom"/>
</dbReference>
<dbReference type="PRINTS" id="PR00069">
    <property type="entry name" value="ALDKETRDTASE"/>
</dbReference>
<organism evidence="2 3">
    <name type="scientific">Thermocladium modestius</name>
    <dbReference type="NCBI Taxonomy" id="62609"/>
    <lineage>
        <taxon>Archaea</taxon>
        <taxon>Thermoproteota</taxon>
        <taxon>Thermoprotei</taxon>
        <taxon>Thermoproteales</taxon>
        <taxon>Thermoproteaceae</taxon>
        <taxon>Thermocladium</taxon>
    </lineage>
</organism>
<gene>
    <name evidence="2" type="ORF">GCM10007981_06910</name>
</gene>
<dbReference type="PIRSF" id="PIRSF000097">
    <property type="entry name" value="AKR"/>
    <property type="match status" value="1"/>
</dbReference>
<dbReference type="Pfam" id="PF00248">
    <property type="entry name" value="Aldo_ket_red"/>
    <property type="match status" value="1"/>
</dbReference>
<dbReference type="OrthoDB" id="275427at2157"/>
<dbReference type="EMBL" id="BMNL01000002">
    <property type="protein sequence ID" value="GGP20120.1"/>
    <property type="molecule type" value="Genomic_DNA"/>
</dbReference>
<evidence type="ECO:0000259" key="1">
    <source>
        <dbReference type="Pfam" id="PF00248"/>
    </source>
</evidence>
<dbReference type="CDD" id="cd19072">
    <property type="entry name" value="AKR_AKR3F1-like"/>
    <property type="match status" value="1"/>
</dbReference>